<feature type="transmembrane region" description="Helical" evidence="7">
    <location>
        <begin position="398"/>
        <end position="416"/>
    </location>
</feature>
<evidence type="ECO:0000256" key="4">
    <source>
        <dbReference type="ARBA" id="ARBA00022737"/>
    </source>
</evidence>
<dbReference type="PANTHER" id="PTHR43652:SF2">
    <property type="entry name" value="BASIC AMINO ACID ANTIPORTER YFCC-RELATED"/>
    <property type="match status" value="1"/>
</dbReference>
<sequence length="587" mass="62057">MTLEIAIVLGLLLVVMVLFITEWLSVDVIALLLIVALVGTGILNPAEAIGGFGDEVIIVLASIMVLAGAVVKAGVMDGLGQLAHRVAGQNQQLSILTILGVCAGSSAFLSNTNTTAILMPAAVETARQARVSPSRILMPLAYASMLGGACTLIGTSANLASSGLIARLGLEPFSIFEFAGVGGVIALAGLLWVVGPGRYLFPEHRAVETRSVQDTRHFFTTLCLPDGSAAIDKSLHEVDFEALDAELLAILRGSERLGPHASRKLRAGDELIVRASKDGFLKLWKSKDFALEPDIHFSDRHGETVAPVTFEAVVTPQSGLVGRSLKQIGFFDRYRSIVLAIYQRDRNLPVRIENLRLRAGDLLLLQATEDDLAALHGDPDLRALSEVEKVALTQRDGITTLVAMVAAVALGALGLVPLSIAFLSAVLVVVIAGVISMSQAYRFIEWRLLVLIAAMSSFGTAMEGSGAADFLADYIVAVGAPLGPVASMAGFSLITILLTQPMSNAAAALTVIPVAVAAAEGLDLDPRMLAILVTLSASLSFISPLEPACLLVYDAGRYRFRDYIKAGIPLTILCVVLLLILVPLIWS</sequence>
<feature type="transmembrane region" description="Helical" evidence="7">
    <location>
        <begin position="422"/>
        <end position="441"/>
    </location>
</feature>
<evidence type="ECO:0000256" key="7">
    <source>
        <dbReference type="SAM" id="Phobius"/>
    </source>
</evidence>
<gene>
    <name evidence="9" type="ORF">LZA78_03520</name>
</gene>
<keyword evidence="2" id="KW-0813">Transport</keyword>
<evidence type="ECO:0000313" key="10">
    <source>
        <dbReference type="Proteomes" id="UP001521181"/>
    </source>
</evidence>
<keyword evidence="3 7" id="KW-0812">Transmembrane</keyword>
<comment type="subcellular location">
    <subcellularLocation>
        <location evidence="1">Membrane</location>
        <topology evidence="1">Multi-pass membrane protein</topology>
    </subcellularLocation>
</comment>
<keyword evidence="10" id="KW-1185">Reference proteome</keyword>
<proteinExistence type="predicted"/>
<evidence type="ECO:0000256" key="3">
    <source>
        <dbReference type="ARBA" id="ARBA00022692"/>
    </source>
</evidence>
<feature type="transmembrane region" description="Helical" evidence="7">
    <location>
        <begin position="175"/>
        <end position="195"/>
    </location>
</feature>
<feature type="domain" description="RCK C-terminal" evidence="8">
    <location>
        <begin position="207"/>
        <end position="292"/>
    </location>
</feature>
<dbReference type="SUPFAM" id="SSF116726">
    <property type="entry name" value="TrkA C-terminal domain-like"/>
    <property type="match status" value="2"/>
</dbReference>
<feature type="domain" description="RCK C-terminal" evidence="8">
    <location>
        <begin position="296"/>
        <end position="381"/>
    </location>
</feature>
<feature type="transmembrane region" description="Helical" evidence="7">
    <location>
        <begin position="136"/>
        <end position="155"/>
    </location>
</feature>
<reference evidence="9 10" key="1">
    <citation type="submission" date="2021-12" db="EMBL/GenBank/DDBJ databases">
        <title>Sinirhodobacter sp. WL0062 is a bacterium isolated from seawater.</title>
        <authorList>
            <person name="Wang L."/>
            <person name="He W."/>
            <person name="Zhang D.-F."/>
        </authorList>
    </citation>
    <scope>NUCLEOTIDE SEQUENCE [LARGE SCALE GENOMIC DNA]</scope>
    <source>
        <strain evidence="9 10">WL0062</strain>
    </source>
</reference>
<feature type="transmembrane region" description="Helical" evidence="7">
    <location>
        <begin position="566"/>
        <end position="586"/>
    </location>
</feature>
<feature type="transmembrane region" description="Helical" evidence="7">
    <location>
        <begin position="56"/>
        <end position="75"/>
    </location>
</feature>
<keyword evidence="5 7" id="KW-1133">Transmembrane helix</keyword>
<evidence type="ECO:0000256" key="5">
    <source>
        <dbReference type="ARBA" id="ARBA00022989"/>
    </source>
</evidence>
<dbReference type="InterPro" id="IPR006037">
    <property type="entry name" value="RCK_C"/>
</dbReference>
<feature type="transmembrane region" description="Helical" evidence="7">
    <location>
        <begin position="31"/>
        <end position="50"/>
    </location>
</feature>
<keyword evidence="6 7" id="KW-0472">Membrane</keyword>
<dbReference type="Pfam" id="PF03600">
    <property type="entry name" value="CitMHS"/>
    <property type="match status" value="1"/>
</dbReference>
<dbReference type="Gene3D" id="3.30.70.1450">
    <property type="entry name" value="Regulator of K+ conductance, C-terminal domain"/>
    <property type="match status" value="2"/>
</dbReference>
<evidence type="ECO:0000313" key="9">
    <source>
        <dbReference type="EMBL" id="MCE5972551.1"/>
    </source>
</evidence>
<dbReference type="InterPro" id="IPR004680">
    <property type="entry name" value="Cit_transptr-like_dom"/>
</dbReference>
<evidence type="ECO:0000256" key="2">
    <source>
        <dbReference type="ARBA" id="ARBA00022448"/>
    </source>
</evidence>
<dbReference type="InterPro" id="IPR051679">
    <property type="entry name" value="DASS-Related_Transporters"/>
</dbReference>
<name>A0ABS8YVT6_9RHOB</name>
<feature type="transmembrane region" description="Helical" evidence="7">
    <location>
        <begin position="528"/>
        <end position="554"/>
    </location>
</feature>
<keyword evidence="4" id="KW-0677">Repeat</keyword>
<dbReference type="Proteomes" id="UP001521181">
    <property type="component" value="Unassembled WGS sequence"/>
</dbReference>
<dbReference type="RefSeq" id="WP_233675567.1">
    <property type="nucleotide sequence ID" value="NZ_JAJUOS010000002.1"/>
</dbReference>
<protein>
    <submittedName>
        <fullName evidence="9">SLC13 family permease</fullName>
    </submittedName>
</protein>
<dbReference type="InterPro" id="IPR036721">
    <property type="entry name" value="RCK_C_sf"/>
</dbReference>
<dbReference type="PANTHER" id="PTHR43652">
    <property type="entry name" value="BASIC AMINO ACID ANTIPORTER YFCC-RELATED"/>
    <property type="match status" value="1"/>
</dbReference>
<comment type="caution">
    <text evidence="9">The sequence shown here is derived from an EMBL/GenBank/DDBJ whole genome shotgun (WGS) entry which is preliminary data.</text>
</comment>
<organism evidence="9 10">
    <name type="scientific">Rhodobacter flavimaris</name>
    <dbReference type="NCBI Taxonomy" id="2907145"/>
    <lineage>
        <taxon>Bacteria</taxon>
        <taxon>Pseudomonadati</taxon>
        <taxon>Pseudomonadota</taxon>
        <taxon>Alphaproteobacteria</taxon>
        <taxon>Rhodobacterales</taxon>
        <taxon>Rhodobacter group</taxon>
        <taxon>Rhodobacter</taxon>
    </lineage>
</organism>
<evidence type="ECO:0000256" key="1">
    <source>
        <dbReference type="ARBA" id="ARBA00004141"/>
    </source>
</evidence>
<feature type="transmembrane region" description="Helical" evidence="7">
    <location>
        <begin position="505"/>
        <end position="522"/>
    </location>
</feature>
<evidence type="ECO:0000259" key="8">
    <source>
        <dbReference type="PROSITE" id="PS51202"/>
    </source>
</evidence>
<accession>A0ABS8YVT6</accession>
<feature type="transmembrane region" description="Helical" evidence="7">
    <location>
        <begin position="6"/>
        <end position="24"/>
    </location>
</feature>
<feature type="transmembrane region" description="Helical" evidence="7">
    <location>
        <begin position="474"/>
        <end position="498"/>
    </location>
</feature>
<dbReference type="PROSITE" id="PS51202">
    <property type="entry name" value="RCK_C"/>
    <property type="match status" value="2"/>
</dbReference>
<dbReference type="EMBL" id="JAJUOS010000002">
    <property type="protein sequence ID" value="MCE5972551.1"/>
    <property type="molecule type" value="Genomic_DNA"/>
</dbReference>
<evidence type="ECO:0000256" key="6">
    <source>
        <dbReference type="ARBA" id="ARBA00023136"/>
    </source>
</evidence>
<feature type="transmembrane region" description="Helical" evidence="7">
    <location>
        <begin position="448"/>
        <end position="468"/>
    </location>
</feature>
<dbReference type="Pfam" id="PF02080">
    <property type="entry name" value="TrkA_C"/>
    <property type="match status" value="2"/>
</dbReference>